<dbReference type="PROSITE" id="PS50112">
    <property type="entry name" value="PAS"/>
    <property type="match status" value="1"/>
</dbReference>
<dbReference type="CDD" id="cd00130">
    <property type="entry name" value="PAS"/>
    <property type="match status" value="1"/>
</dbReference>
<evidence type="ECO:0000259" key="8">
    <source>
        <dbReference type="PROSITE" id="PS50109"/>
    </source>
</evidence>
<comment type="caution">
    <text evidence="12">The sequence shown here is derived from an EMBL/GenBank/DDBJ whole genome shotgun (WGS) entry which is preliminary data.</text>
</comment>
<dbReference type="InterPro" id="IPR000014">
    <property type="entry name" value="PAS"/>
</dbReference>
<evidence type="ECO:0000259" key="10">
    <source>
        <dbReference type="PROSITE" id="PS50112"/>
    </source>
</evidence>
<proteinExistence type="predicted"/>
<dbReference type="GO" id="GO:0009927">
    <property type="term" value="F:histidine phosphotransfer kinase activity"/>
    <property type="evidence" value="ECO:0007669"/>
    <property type="project" value="TreeGrafter"/>
</dbReference>
<dbReference type="Gene3D" id="3.40.50.2300">
    <property type="match status" value="1"/>
</dbReference>
<feature type="domain" description="PAS" evidence="10">
    <location>
        <begin position="148"/>
        <end position="190"/>
    </location>
</feature>
<dbReference type="AlphaFoldDB" id="A0A5A9GXI7"/>
<comment type="catalytic activity">
    <reaction evidence="1">
        <text>ATP + protein L-histidine = ADP + protein N-phospho-L-histidine.</text>
        <dbReference type="EC" id="2.7.13.3"/>
    </reaction>
</comment>
<evidence type="ECO:0000256" key="4">
    <source>
        <dbReference type="ARBA" id="ARBA00022679"/>
    </source>
</evidence>
<dbReference type="NCBIfam" id="TIGR00229">
    <property type="entry name" value="sensory_box"/>
    <property type="match status" value="1"/>
</dbReference>
<dbReference type="InterPro" id="IPR000700">
    <property type="entry name" value="PAS-assoc_C"/>
</dbReference>
<dbReference type="PANTHER" id="PTHR43047">
    <property type="entry name" value="TWO-COMPONENT HISTIDINE PROTEIN KINASE"/>
    <property type="match status" value="1"/>
</dbReference>
<accession>A0A5A9GXI7</accession>
<dbReference type="Pfam" id="PF02518">
    <property type="entry name" value="HATPase_c"/>
    <property type="match status" value="1"/>
</dbReference>
<evidence type="ECO:0000313" key="12">
    <source>
        <dbReference type="EMBL" id="KAA0598189.1"/>
    </source>
</evidence>
<dbReference type="CDD" id="cd00075">
    <property type="entry name" value="HATPase"/>
    <property type="match status" value="1"/>
</dbReference>
<dbReference type="OrthoDB" id="7325042at2"/>
<dbReference type="PROSITE" id="PS50109">
    <property type="entry name" value="HIS_KIN"/>
    <property type="match status" value="1"/>
</dbReference>
<protein>
    <recommendedName>
        <fullName evidence="2">histidine kinase</fullName>
        <ecNumber evidence="2">2.7.13.3</ecNumber>
    </recommendedName>
</protein>
<evidence type="ECO:0000259" key="11">
    <source>
        <dbReference type="PROSITE" id="PS50113"/>
    </source>
</evidence>
<evidence type="ECO:0000256" key="5">
    <source>
        <dbReference type="ARBA" id="ARBA00022777"/>
    </source>
</evidence>
<dbReference type="SMART" id="SM00387">
    <property type="entry name" value="HATPase_c"/>
    <property type="match status" value="1"/>
</dbReference>
<keyword evidence="7" id="KW-0175">Coiled coil</keyword>
<dbReference type="SMART" id="SM00091">
    <property type="entry name" value="PAS"/>
    <property type="match status" value="1"/>
</dbReference>
<feature type="domain" description="PAC" evidence="11">
    <location>
        <begin position="218"/>
        <end position="268"/>
    </location>
</feature>
<feature type="domain" description="Response regulatory" evidence="9">
    <location>
        <begin position="3"/>
        <end position="122"/>
    </location>
</feature>
<evidence type="ECO:0000256" key="1">
    <source>
        <dbReference type="ARBA" id="ARBA00000085"/>
    </source>
</evidence>
<dbReference type="InterPro" id="IPR036890">
    <property type="entry name" value="HATPase_C_sf"/>
</dbReference>
<dbReference type="SMART" id="SM00448">
    <property type="entry name" value="REC"/>
    <property type="match status" value="1"/>
</dbReference>
<dbReference type="CDD" id="cd00082">
    <property type="entry name" value="HisKA"/>
    <property type="match status" value="1"/>
</dbReference>
<dbReference type="CDD" id="cd17536">
    <property type="entry name" value="REC_YesN-like"/>
    <property type="match status" value="1"/>
</dbReference>
<dbReference type="PROSITE" id="PS50113">
    <property type="entry name" value="PAC"/>
    <property type="match status" value="1"/>
</dbReference>
<dbReference type="SUPFAM" id="SSF55785">
    <property type="entry name" value="PYP-like sensor domain (PAS domain)"/>
    <property type="match status" value="1"/>
</dbReference>
<evidence type="ECO:0000256" key="3">
    <source>
        <dbReference type="ARBA" id="ARBA00022553"/>
    </source>
</evidence>
<dbReference type="Gene3D" id="3.30.565.10">
    <property type="entry name" value="Histidine kinase-like ATPase, C-terminal domain"/>
    <property type="match status" value="1"/>
</dbReference>
<dbReference type="PROSITE" id="PS50110">
    <property type="entry name" value="RESPONSE_REGULATORY"/>
    <property type="match status" value="1"/>
</dbReference>
<dbReference type="Pfam" id="PF13188">
    <property type="entry name" value="PAS_8"/>
    <property type="match status" value="1"/>
</dbReference>
<dbReference type="InterPro" id="IPR035965">
    <property type="entry name" value="PAS-like_dom_sf"/>
</dbReference>
<feature type="coiled-coil region" evidence="7">
    <location>
        <begin position="256"/>
        <end position="293"/>
    </location>
</feature>
<name>A0A5A9GXI7_AZOLI</name>
<dbReference type="Gene3D" id="3.30.450.20">
    <property type="entry name" value="PAS domain"/>
    <property type="match status" value="1"/>
</dbReference>
<keyword evidence="5" id="KW-0418">Kinase</keyword>
<organism evidence="12 13">
    <name type="scientific">Azospirillum lipoferum</name>
    <dbReference type="NCBI Taxonomy" id="193"/>
    <lineage>
        <taxon>Bacteria</taxon>
        <taxon>Pseudomonadati</taxon>
        <taxon>Pseudomonadota</taxon>
        <taxon>Alphaproteobacteria</taxon>
        <taxon>Rhodospirillales</taxon>
        <taxon>Azospirillaceae</taxon>
        <taxon>Azospirillum</taxon>
    </lineage>
</organism>
<sequence length="567" mass="61566">MGKILVVDDERDVQTLIMQRFRRAVRTGELEFLFAHDGQEALATLRARPDIDMVLSDINMPGMDGLTLLDHLPQVNSDIRAVMVSAYGDLGNVRAAMNRGAFDFIIKPIDFADLEATIHKTLEACRAVRRLRDALQETRTAEAASRAQAARMRRVLDGSPIGVAIITEAGDLLYCNQRCTDLFGVPADTLQQSCAPTLFRHVQERRPERASGTDALSASDEIHYVREDGRTVWMAMSVDRTNYENQPVFIVWLYDITERKEQAEALRRAKDSAEQALADLERMQSDLIRAEKMAVIAQMIAAVAHEINTPVGIALTAATHLQTASEAIIMTFNGGQLRKSDFQDYVGTASEVSTLLVANIERAAALIQSLKLVTEGKASSPRSRVGLRDYLSDIVLAVQVQPAAAGHELVLECPDGLALDTYPGALTEVLLALLTNAFAHAFEPEPSPTVAMDGVGAGAMADGRVDGREEGPDHGSNRRGRVMVSVRLLGNERVELCVSDNGRGIPADIQPRLFQPFATTRRGSGSMGLGLYAVFNLVTGKLGGEIDIDSAPGDGTTVILRLPLDAP</sequence>
<dbReference type="SUPFAM" id="SSF55874">
    <property type="entry name" value="ATPase domain of HSP90 chaperone/DNA topoisomerase II/histidine kinase"/>
    <property type="match status" value="1"/>
</dbReference>
<dbReference type="EC" id="2.7.13.3" evidence="2"/>
<evidence type="ECO:0000256" key="2">
    <source>
        <dbReference type="ARBA" id="ARBA00012438"/>
    </source>
</evidence>
<evidence type="ECO:0000256" key="6">
    <source>
        <dbReference type="PROSITE-ProRule" id="PRU00169"/>
    </source>
</evidence>
<dbReference type="InterPro" id="IPR003594">
    <property type="entry name" value="HATPase_dom"/>
</dbReference>
<feature type="domain" description="Histidine kinase" evidence="8">
    <location>
        <begin position="302"/>
        <end position="566"/>
    </location>
</feature>
<feature type="modified residue" description="4-aspartylphosphate" evidence="6">
    <location>
        <position position="57"/>
    </location>
</feature>
<dbReference type="Proteomes" id="UP000324927">
    <property type="component" value="Unassembled WGS sequence"/>
</dbReference>
<dbReference type="EMBL" id="VTTN01000001">
    <property type="protein sequence ID" value="KAA0598189.1"/>
    <property type="molecule type" value="Genomic_DNA"/>
</dbReference>
<dbReference type="GO" id="GO:0005886">
    <property type="term" value="C:plasma membrane"/>
    <property type="evidence" value="ECO:0007669"/>
    <property type="project" value="TreeGrafter"/>
</dbReference>
<evidence type="ECO:0000313" key="13">
    <source>
        <dbReference type="Proteomes" id="UP000324927"/>
    </source>
</evidence>
<evidence type="ECO:0000256" key="7">
    <source>
        <dbReference type="SAM" id="Coils"/>
    </source>
</evidence>
<dbReference type="InterPro" id="IPR005467">
    <property type="entry name" value="His_kinase_dom"/>
</dbReference>
<dbReference type="InterPro" id="IPR003661">
    <property type="entry name" value="HisK_dim/P_dom"/>
</dbReference>
<gene>
    <name evidence="12" type="ORF">FZ942_03635</name>
</gene>
<dbReference type="RefSeq" id="WP_149229789.1">
    <property type="nucleotide sequence ID" value="NZ_JALJXJ010000002.1"/>
</dbReference>
<dbReference type="InterPro" id="IPR001789">
    <property type="entry name" value="Sig_transdc_resp-reg_receiver"/>
</dbReference>
<dbReference type="InterPro" id="IPR004358">
    <property type="entry name" value="Sig_transdc_His_kin-like_C"/>
</dbReference>
<dbReference type="Gene3D" id="1.10.287.130">
    <property type="match status" value="1"/>
</dbReference>
<dbReference type="GO" id="GO:0000155">
    <property type="term" value="F:phosphorelay sensor kinase activity"/>
    <property type="evidence" value="ECO:0007669"/>
    <property type="project" value="InterPro"/>
</dbReference>
<dbReference type="InterPro" id="IPR011006">
    <property type="entry name" value="CheY-like_superfamily"/>
</dbReference>
<reference evidence="12 13" key="1">
    <citation type="submission" date="2019-08" db="EMBL/GenBank/DDBJ databases">
        <authorList>
            <person name="Grouzdev D."/>
            <person name="Tikhonova E."/>
            <person name="Kravchenko I."/>
        </authorList>
    </citation>
    <scope>NUCLEOTIDE SEQUENCE [LARGE SCALE GENOMIC DNA]</scope>
    <source>
        <strain evidence="12 13">59b</strain>
    </source>
</reference>
<dbReference type="SUPFAM" id="SSF52172">
    <property type="entry name" value="CheY-like"/>
    <property type="match status" value="1"/>
</dbReference>
<keyword evidence="13" id="KW-1185">Reference proteome</keyword>
<evidence type="ECO:0000259" key="9">
    <source>
        <dbReference type="PROSITE" id="PS50110"/>
    </source>
</evidence>
<keyword evidence="3 6" id="KW-0597">Phosphoprotein</keyword>
<dbReference type="Pfam" id="PF00072">
    <property type="entry name" value="Response_reg"/>
    <property type="match status" value="1"/>
</dbReference>
<keyword evidence="4" id="KW-0808">Transferase</keyword>
<dbReference type="PRINTS" id="PR00344">
    <property type="entry name" value="BCTRLSENSOR"/>
</dbReference>